<dbReference type="SUPFAM" id="SSF53271">
    <property type="entry name" value="PRTase-like"/>
    <property type="match status" value="1"/>
</dbReference>
<dbReference type="EMBL" id="LAZR01008629">
    <property type="protein sequence ID" value="KKM77525.1"/>
    <property type="molecule type" value="Genomic_DNA"/>
</dbReference>
<dbReference type="InterPro" id="IPR043133">
    <property type="entry name" value="GTP-CH-I_C/QueF"/>
</dbReference>
<evidence type="ECO:0000256" key="3">
    <source>
        <dbReference type="ARBA" id="ARBA00012715"/>
    </source>
</evidence>
<evidence type="ECO:0000256" key="2">
    <source>
        <dbReference type="ARBA" id="ARBA00005080"/>
    </source>
</evidence>
<reference evidence="6" key="1">
    <citation type="journal article" date="2015" name="Nature">
        <title>Complex archaea that bridge the gap between prokaryotes and eukaryotes.</title>
        <authorList>
            <person name="Spang A."/>
            <person name="Saw J.H."/>
            <person name="Jorgensen S.L."/>
            <person name="Zaremba-Niedzwiedzka K."/>
            <person name="Martijn J."/>
            <person name="Lind A.E."/>
            <person name="van Eijk R."/>
            <person name="Schleper C."/>
            <person name="Guy L."/>
            <person name="Ettema T.J."/>
        </authorList>
    </citation>
    <scope>NUCLEOTIDE SEQUENCE</scope>
</reference>
<dbReference type="Pfam" id="PF01227">
    <property type="entry name" value="GTP_cyclohydroI"/>
    <property type="match status" value="1"/>
</dbReference>
<dbReference type="NCBIfam" id="NF006825">
    <property type="entry name" value="PRK09347.1-2"/>
    <property type="match status" value="1"/>
</dbReference>
<dbReference type="NCBIfam" id="TIGR00063">
    <property type="entry name" value="folE"/>
    <property type="match status" value="1"/>
</dbReference>
<evidence type="ECO:0000313" key="6">
    <source>
        <dbReference type="EMBL" id="KKM77525.1"/>
    </source>
</evidence>
<comment type="pathway">
    <text evidence="2">Cofactor biosynthesis; 7,8-dihydroneopterin triphosphate biosynthesis; 7,8-dihydroneopterin triphosphate from GTP: step 1/1.</text>
</comment>
<dbReference type="InterPro" id="IPR043134">
    <property type="entry name" value="GTP-CH-I_N"/>
</dbReference>
<dbReference type="InterPro" id="IPR029057">
    <property type="entry name" value="PRTase-like"/>
</dbReference>
<evidence type="ECO:0000259" key="5">
    <source>
        <dbReference type="Pfam" id="PF01227"/>
    </source>
</evidence>
<dbReference type="InterPro" id="IPR018234">
    <property type="entry name" value="GTP_CycHdrlase_I_CS"/>
</dbReference>
<sequence length="302" mass="34703">MKFYGLNEFNSDVEILANKINKDKYTSLYGVPRGGIVVALALSKITGLPLVEKLFSVEEKEEDLSCLVVDDLVDSGETRLRYFYHDFAVLHLKEEAKSLPTYYVSKEKQGEWIEYFWERGEEGGFEENITRILQAIGEDTNRQGLINTPERYVKTIKYLTKGYKEKPEDILTVFDSESYDQIVLLKDIEIYSLCEHHLLPFWGQAHVAYIPNKKLIGISKLARLVDIYARRLQIQERIGDQVTKDLMDYLEPVGAACIIEASHLCMRMRGIQKQNSVMVTSSLKGAFLEKLSAREELMRLIG</sequence>
<dbReference type="NCBIfam" id="NF006826">
    <property type="entry name" value="PRK09347.1-3"/>
    <property type="match status" value="1"/>
</dbReference>
<comment type="caution">
    <text evidence="6">The sequence shown here is derived from an EMBL/GenBank/DDBJ whole genome shotgun (WGS) entry which is preliminary data.</text>
</comment>
<comment type="catalytic activity">
    <reaction evidence="1">
        <text>GTP + H2O = 7,8-dihydroneopterin 3'-triphosphate + formate + H(+)</text>
        <dbReference type="Rhea" id="RHEA:17473"/>
        <dbReference type="ChEBI" id="CHEBI:15377"/>
        <dbReference type="ChEBI" id="CHEBI:15378"/>
        <dbReference type="ChEBI" id="CHEBI:15740"/>
        <dbReference type="ChEBI" id="CHEBI:37565"/>
        <dbReference type="ChEBI" id="CHEBI:58462"/>
        <dbReference type="EC" id="3.5.4.16"/>
    </reaction>
</comment>
<dbReference type="GO" id="GO:0008270">
    <property type="term" value="F:zinc ion binding"/>
    <property type="evidence" value="ECO:0007669"/>
    <property type="project" value="TreeGrafter"/>
</dbReference>
<dbReference type="AlphaFoldDB" id="A0A0F9ML32"/>
<dbReference type="Gene3D" id="3.40.50.2020">
    <property type="match status" value="1"/>
</dbReference>
<dbReference type="HAMAP" id="MF_00223">
    <property type="entry name" value="FolE"/>
    <property type="match status" value="1"/>
</dbReference>
<dbReference type="CDD" id="cd06223">
    <property type="entry name" value="PRTases_typeI"/>
    <property type="match status" value="1"/>
</dbReference>
<dbReference type="InterPro" id="IPR000836">
    <property type="entry name" value="PRTase_dom"/>
</dbReference>
<proteinExistence type="inferred from homology"/>
<dbReference type="InterPro" id="IPR001474">
    <property type="entry name" value="GTP_CycHdrlase_I"/>
</dbReference>
<keyword evidence="4" id="KW-0378">Hydrolase</keyword>
<dbReference type="GO" id="GO:0005737">
    <property type="term" value="C:cytoplasm"/>
    <property type="evidence" value="ECO:0007669"/>
    <property type="project" value="TreeGrafter"/>
</dbReference>
<evidence type="ECO:0000256" key="4">
    <source>
        <dbReference type="ARBA" id="ARBA00022801"/>
    </source>
</evidence>
<dbReference type="FunFam" id="3.30.1130.10:FF:000001">
    <property type="entry name" value="GTP cyclohydrolase 1"/>
    <property type="match status" value="1"/>
</dbReference>
<dbReference type="Gene3D" id="3.30.1130.10">
    <property type="match status" value="1"/>
</dbReference>
<dbReference type="UniPathway" id="UPA00848">
    <property type="reaction ID" value="UER00151"/>
</dbReference>
<dbReference type="PANTHER" id="PTHR11109:SF7">
    <property type="entry name" value="GTP CYCLOHYDROLASE 1"/>
    <property type="match status" value="1"/>
</dbReference>
<evidence type="ECO:0000256" key="1">
    <source>
        <dbReference type="ARBA" id="ARBA00001052"/>
    </source>
</evidence>
<accession>A0A0F9ML32</accession>
<dbReference type="GO" id="GO:0003934">
    <property type="term" value="F:GTP cyclohydrolase I activity"/>
    <property type="evidence" value="ECO:0007669"/>
    <property type="project" value="UniProtKB-EC"/>
</dbReference>
<dbReference type="SUPFAM" id="SSF55620">
    <property type="entry name" value="Tetrahydrobiopterin biosynthesis enzymes-like"/>
    <property type="match status" value="1"/>
</dbReference>
<dbReference type="GO" id="GO:0006729">
    <property type="term" value="P:tetrahydrobiopterin biosynthetic process"/>
    <property type="evidence" value="ECO:0007669"/>
    <property type="project" value="TreeGrafter"/>
</dbReference>
<dbReference type="InterPro" id="IPR020602">
    <property type="entry name" value="GTP_CycHdrlase_I_dom"/>
</dbReference>
<dbReference type="EC" id="3.5.4.16" evidence="3"/>
<organism evidence="6">
    <name type="scientific">marine sediment metagenome</name>
    <dbReference type="NCBI Taxonomy" id="412755"/>
    <lineage>
        <taxon>unclassified sequences</taxon>
        <taxon>metagenomes</taxon>
        <taxon>ecological metagenomes</taxon>
    </lineage>
</organism>
<gene>
    <name evidence="6" type="ORF">LCGC14_1369150</name>
</gene>
<dbReference type="GO" id="GO:0046654">
    <property type="term" value="P:tetrahydrofolate biosynthetic process"/>
    <property type="evidence" value="ECO:0007669"/>
    <property type="project" value="InterPro"/>
</dbReference>
<dbReference type="PROSITE" id="PS00859">
    <property type="entry name" value="GTP_CYCLOHYDROL_1_1"/>
    <property type="match status" value="1"/>
</dbReference>
<dbReference type="PANTHER" id="PTHR11109">
    <property type="entry name" value="GTP CYCLOHYDROLASE I"/>
    <property type="match status" value="1"/>
</dbReference>
<dbReference type="GO" id="GO:0005525">
    <property type="term" value="F:GTP binding"/>
    <property type="evidence" value="ECO:0007669"/>
    <property type="project" value="TreeGrafter"/>
</dbReference>
<dbReference type="Gene3D" id="1.10.286.10">
    <property type="match status" value="1"/>
</dbReference>
<protein>
    <recommendedName>
        <fullName evidence="3">GTP cyclohydrolase I</fullName>
        <ecNumber evidence="3">3.5.4.16</ecNumber>
    </recommendedName>
</protein>
<feature type="domain" description="GTP cyclohydrolase I" evidence="5">
    <location>
        <begin position="126"/>
        <end position="301"/>
    </location>
</feature>
<name>A0A0F9ML32_9ZZZZ</name>